<feature type="region of interest" description="Disordered" evidence="1">
    <location>
        <begin position="1"/>
        <end position="27"/>
    </location>
</feature>
<dbReference type="EMBL" id="GBRH01263325">
    <property type="protein sequence ID" value="JAD34570.1"/>
    <property type="molecule type" value="Transcribed_RNA"/>
</dbReference>
<accession>A0A0A8ZCV5</accession>
<protein>
    <submittedName>
        <fullName evidence="2">Uncharacterized protein</fullName>
    </submittedName>
</protein>
<dbReference type="AlphaFoldDB" id="A0A0A8ZCV5"/>
<reference evidence="2" key="2">
    <citation type="journal article" date="2015" name="Data Brief">
        <title>Shoot transcriptome of the giant reed, Arundo donax.</title>
        <authorList>
            <person name="Barrero R.A."/>
            <person name="Guerrero F.D."/>
            <person name="Moolhuijzen P."/>
            <person name="Goolsby J.A."/>
            <person name="Tidwell J."/>
            <person name="Bellgard S.E."/>
            <person name="Bellgard M.I."/>
        </authorList>
    </citation>
    <scope>NUCLEOTIDE SEQUENCE</scope>
    <source>
        <tissue evidence="2">Shoot tissue taken approximately 20 cm above the soil surface</tissue>
    </source>
</reference>
<name>A0A0A8ZCV5_ARUDO</name>
<feature type="compositionally biased region" description="Polar residues" evidence="1">
    <location>
        <begin position="17"/>
        <end position="27"/>
    </location>
</feature>
<sequence>MWLAPKPLLLKPPGSHGTCSSSMLPAG</sequence>
<feature type="compositionally biased region" description="Low complexity" evidence="1">
    <location>
        <begin position="1"/>
        <end position="13"/>
    </location>
</feature>
<evidence type="ECO:0000256" key="1">
    <source>
        <dbReference type="SAM" id="MobiDB-lite"/>
    </source>
</evidence>
<organism evidence="2">
    <name type="scientific">Arundo donax</name>
    <name type="common">Giant reed</name>
    <name type="synonym">Donax arundinaceus</name>
    <dbReference type="NCBI Taxonomy" id="35708"/>
    <lineage>
        <taxon>Eukaryota</taxon>
        <taxon>Viridiplantae</taxon>
        <taxon>Streptophyta</taxon>
        <taxon>Embryophyta</taxon>
        <taxon>Tracheophyta</taxon>
        <taxon>Spermatophyta</taxon>
        <taxon>Magnoliopsida</taxon>
        <taxon>Liliopsida</taxon>
        <taxon>Poales</taxon>
        <taxon>Poaceae</taxon>
        <taxon>PACMAD clade</taxon>
        <taxon>Arundinoideae</taxon>
        <taxon>Arundineae</taxon>
        <taxon>Arundo</taxon>
    </lineage>
</organism>
<reference evidence="2" key="1">
    <citation type="submission" date="2014-09" db="EMBL/GenBank/DDBJ databases">
        <authorList>
            <person name="Magalhaes I.L.F."/>
            <person name="Oliveira U."/>
            <person name="Santos F.R."/>
            <person name="Vidigal T.H.D.A."/>
            <person name="Brescovit A.D."/>
            <person name="Santos A.J."/>
        </authorList>
    </citation>
    <scope>NUCLEOTIDE SEQUENCE</scope>
    <source>
        <tissue evidence="2">Shoot tissue taken approximately 20 cm above the soil surface</tissue>
    </source>
</reference>
<proteinExistence type="predicted"/>
<evidence type="ECO:0000313" key="2">
    <source>
        <dbReference type="EMBL" id="JAD34570.1"/>
    </source>
</evidence>